<name>A0A1T5FEU9_9SPHI</name>
<protein>
    <submittedName>
        <fullName evidence="2">Uncharacterized protein</fullName>
    </submittedName>
</protein>
<keyword evidence="3" id="KW-1185">Reference proteome</keyword>
<gene>
    <name evidence="2" type="ORF">SAMN05660226_03951</name>
</gene>
<evidence type="ECO:0000256" key="1">
    <source>
        <dbReference type="SAM" id="Phobius"/>
    </source>
</evidence>
<accession>A0A1T5FEU9</accession>
<reference evidence="2 3" key="1">
    <citation type="submission" date="2017-02" db="EMBL/GenBank/DDBJ databases">
        <authorList>
            <person name="Peterson S.W."/>
        </authorList>
    </citation>
    <scope>NUCLEOTIDE SEQUENCE [LARGE SCALE GENOMIC DNA]</scope>
    <source>
        <strain evidence="2 3">DSM 22899</strain>
    </source>
</reference>
<sequence>MSYYFAFCKILIYIWHILIDITLGYVDVLNLLIINYVAYVKKLLENHPYCS</sequence>
<evidence type="ECO:0000313" key="3">
    <source>
        <dbReference type="Proteomes" id="UP000190541"/>
    </source>
</evidence>
<keyword evidence="1" id="KW-1133">Transmembrane helix</keyword>
<keyword evidence="1" id="KW-0812">Transmembrane</keyword>
<feature type="transmembrane region" description="Helical" evidence="1">
    <location>
        <begin position="12"/>
        <end position="38"/>
    </location>
</feature>
<organism evidence="2 3">
    <name type="scientific">Parapedobacter luteus</name>
    <dbReference type="NCBI Taxonomy" id="623280"/>
    <lineage>
        <taxon>Bacteria</taxon>
        <taxon>Pseudomonadati</taxon>
        <taxon>Bacteroidota</taxon>
        <taxon>Sphingobacteriia</taxon>
        <taxon>Sphingobacteriales</taxon>
        <taxon>Sphingobacteriaceae</taxon>
        <taxon>Parapedobacter</taxon>
    </lineage>
</organism>
<dbReference type="Proteomes" id="UP000190541">
    <property type="component" value="Unassembled WGS sequence"/>
</dbReference>
<evidence type="ECO:0000313" key="2">
    <source>
        <dbReference type="EMBL" id="SKB94652.1"/>
    </source>
</evidence>
<proteinExistence type="predicted"/>
<keyword evidence="1" id="KW-0472">Membrane</keyword>
<dbReference type="AlphaFoldDB" id="A0A1T5FEU9"/>
<dbReference type="EMBL" id="FUYS01000015">
    <property type="protein sequence ID" value="SKB94652.1"/>
    <property type="molecule type" value="Genomic_DNA"/>
</dbReference>